<dbReference type="InterPro" id="IPR028087">
    <property type="entry name" value="Tad_N"/>
</dbReference>
<dbReference type="EMBL" id="BAABKM010000002">
    <property type="protein sequence ID" value="GAA4699859.1"/>
    <property type="molecule type" value="Genomic_DNA"/>
</dbReference>
<name>A0ABP8X4X5_9ACTN</name>
<evidence type="ECO:0000313" key="3">
    <source>
        <dbReference type="EMBL" id="GAA4699859.1"/>
    </source>
</evidence>
<feature type="transmembrane region" description="Helical" evidence="1">
    <location>
        <begin position="20"/>
        <end position="41"/>
    </location>
</feature>
<evidence type="ECO:0000259" key="2">
    <source>
        <dbReference type="Pfam" id="PF13400"/>
    </source>
</evidence>
<keyword evidence="1" id="KW-1133">Transmembrane helix</keyword>
<gene>
    <name evidence="3" type="ORF">GCM10023349_15370</name>
</gene>
<dbReference type="Proteomes" id="UP001499974">
    <property type="component" value="Unassembled WGS sequence"/>
</dbReference>
<keyword evidence="4" id="KW-1185">Reference proteome</keyword>
<protein>
    <recommendedName>
        <fullName evidence="2">Putative Flp pilus-assembly TadG-like N-terminal domain-containing protein</fullName>
    </recommendedName>
</protein>
<reference evidence="4" key="1">
    <citation type="journal article" date="2019" name="Int. J. Syst. Evol. Microbiol.">
        <title>The Global Catalogue of Microorganisms (GCM) 10K type strain sequencing project: providing services to taxonomists for standard genome sequencing and annotation.</title>
        <authorList>
            <consortium name="The Broad Institute Genomics Platform"/>
            <consortium name="The Broad Institute Genome Sequencing Center for Infectious Disease"/>
            <person name="Wu L."/>
            <person name="Ma J."/>
        </authorList>
    </citation>
    <scope>NUCLEOTIDE SEQUENCE [LARGE SCALE GENOMIC DNA]</scope>
    <source>
        <strain evidence="4">JCM 18531</strain>
    </source>
</reference>
<organism evidence="3 4">
    <name type="scientific">Nocardioides conyzicola</name>
    <dbReference type="NCBI Taxonomy" id="1651781"/>
    <lineage>
        <taxon>Bacteria</taxon>
        <taxon>Bacillati</taxon>
        <taxon>Actinomycetota</taxon>
        <taxon>Actinomycetes</taxon>
        <taxon>Propionibacteriales</taxon>
        <taxon>Nocardioidaceae</taxon>
        <taxon>Nocardioides</taxon>
    </lineage>
</organism>
<comment type="caution">
    <text evidence="3">The sequence shown here is derived from an EMBL/GenBank/DDBJ whole genome shotgun (WGS) entry which is preliminary data.</text>
</comment>
<accession>A0ABP8X4X5</accession>
<feature type="domain" description="Putative Flp pilus-assembly TadG-like N-terminal" evidence="2">
    <location>
        <begin position="18"/>
        <end position="63"/>
    </location>
</feature>
<dbReference type="RefSeq" id="WP_345520656.1">
    <property type="nucleotide sequence ID" value="NZ_BAABKM010000002.1"/>
</dbReference>
<keyword evidence="1" id="KW-0812">Transmembrane</keyword>
<sequence length="149" mass="15342">MTTTRTGRTGEAGRDERGSITVWMALASFAMIFLVGLAVDLGGQVHTHERAHDVAAQAARAGGEEVDSSTAVQGHALSINPAAARAAAQRYLDAAGASGTVTITGGNTLRVTVRDTYDPQFLGLIGINHLAVTGTATAQLIRTLGGSER</sequence>
<proteinExistence type="predicted"/>
<evidence type="ECO:0000313" key="4">
    <source>
        <dbReference type="Proteomes" id="UP001499974"/>
    </source>
</evidence>
<dbReference type="Pfam" id="PF13400">
    <property type="entry name" value="Tad"/>
    <property type="match status" value="1"/>
</dbReference>
<evidence type="ECO:0000256" key="1">
    <source>
        <dbReference type="SAM" id="Phobius"/>
    </source>
</evidence>
<keyword evidence="1" id="KW-0472">Membrane</keyword>